<dbReference type="Proteomes" id="UP001479436">
    <property type="component" value="Unassembled WGS sequence"/>
</dbReference>
<sequence>MDSTSDGKDASHLSEQQVPSQGTSTEQQAQSQNSAQVNQPTEPQEGASAEQQAANFSQPGLSVPVVATDTLINVHGSRPSHCSSPTTPKKSSLHHQKSKSSMHYRKSRSRATSRRNSMLSASSSSSDEDNHKRRYSRHSRQSSQRRGHKAKHRSTNSDEDENVHYEVGSEEENDDADSDREMTLKDRQEAINTSHPFGLPLWKPALYKKSRSVTRSAYFALHSIPSPTGELYLYPGNILWTLLFGWWLAIVCLLVSIFLNFTPYGGKEYARVVRGLSWYLFWPFGRYVEGIEDAPSDVAPQHLDNHFLDLAWTNSVESGGVYTRPHSGTVPHLNGESDDEAHDQDPLLNRPRSKPKVTPWSQLSFGGFVYYFLLTFIIAPLLTIVSALCWFFVISVPMAKLTHVIKKHLRRTPLRLHFKDGCALYGPRTPNSQILLCTYKAIGLQYYKYTYDGINIMFINLLPLVFFVLFDAHVIAPWTNHEAPIAQPGVIFTLCLFSVLPLAYFIGMAVSSISAQSSLGMGAVINATFGSIVEIILYGMAIADGKGVLVEGSIIGSFLAGLLLMPGLSMLTGGLKKKIQKFNAKSASVTTTFLIMSLIGVFTPTLFYQIYGTFELQCSDCPTNIGSESNWACQQCSYNQLHPTRDPFYNNSAKPLMYICAAILPLAYLIGLWFTLKTHVKHIYHQPHPSNSKKNRASIYQRLLQQIIPQHQYAATNAMEQQGLNNVEGSAVDPNTNTNGEGLGASNINPLPANVFDTIENNEDPYDDDDDDEHGGHDAPEWGNKKSTFILLSSTVLFAAIAELLVASVDVVIEGMNIEEKFLGLTLFALVPNVTEFMNAISFAMYGNIALSLEIGSAYAVQVSLLQIPALVAFSAWHSQGIIEGIHNTFTMIFPRWDVITVLFSIFLLTYTYSEGKSNYFKGSILCLSYLVFIVSFFYEPVLTVEGTVSPQGRFVIQGV</sequence>
<dbReference type="Gene3D" id="1.20.1420.30">
    <property type="entry name" value="NCX, central ion-binding region"/>
    <property type="match status" value="2"/>
</dbReference>
<dbReference type="InterPro" id="IPR004837">
    <property type="entry name" value="NaCa_Exmemb"/>
</dbReference>
<keyword evidence="6" id="KW-0406">Ion transport</keyword>
<feature type="region of interest" description="Disordered" evidence="8">
    <location>
        <begin position="727"/>
        <end position="780"/>
    </location>
</feature>
<comment type="subcellular location">
    <subcellularLocation>
        <location evidence="1">Endomembrane system</location>
        <topology evidence="1">Multi-pass membrane protein</topology>
    </subcellularLocation>
</comment>
<organism evidence="12 13">
    <name type="scientific">Basidiobolus ranarum</name>
    <dbReference type="NCBI Taxonomy" id="34480"/>
    <lineage>
        <taxon>Eukaryota</taxon>
        <taxon>Fungi</taxon>
        <taxon>Fungi incertae sedis</taxon>
        <taxon>Zoopagomycota</taxon>
        <taxon>Entomophthoromycotina</taxon>
        <taxon>Basidiobolomycetes</taxon>
        <taxon>Basidiobolales</taxon>
        <taxon>Basidiobolaceae</taxon>
        <taxon>Basidiobolus</taxon>
    </lineage>
</organism>
<evidence type="ECO:0000256" key="6">
    <source>
        <dbReference type="ARBA" id="ARBA00023065"/>
    </source>
</evidence>
<feature type="transmembrane region" description="Helical" evidence="9">
    <location>
        <begin position="523"/>
        <end position="542"/>
    </location>
</feature>
<evidence type="ECO:0000256" key="1">
    <source>
        <dbReference type="ARBA" id="ARBA00004127"/>
    </source>
</evidence>
<protein>
    <submittedName>
        <fullName evidence="12">Uncharacterized protein</fullName>
    </submittedName>
</protein>
<keyword evidence="5 9" id="KW-1133">Transmembrane helix</keyword>
<evidence type="ECO:0000256" key="9">
    <source>
        <dbReference type="SAM" id="Phobius"/>
    </source>
</evidence>
<dbReference type="PANTHER" id="PTHR31503">
    <property type="entry name" value="VACUOLAR CALCIUM ION TRANSPORTER"/>
    <property type="match status" value="1"/>
</dbReference>
<feature type="domain" description="Sodium/calcium exchanger membrane region" evidence="10">
    <location>
        <begin position="490"/>
        <end position="605"/>
    </location>
</feature>
<evidence type="ECO:0000256" key="7">
    <source>
        <dbReference type="ARBA" id="ARBA00023136"/>
    </source>
</evidence>
<evidence type="ECO:0000313" key="13">
    <source>
        <dbReference type="Proteomes" id="UP001479436"/>
    </source>
</evidence>
<dbReference type="PANTHER" id="PTHR31503:SF10">
    <property type="entry name" value="VNX1 PROTEIN"/>
    <property type="match status" value="1"/>
</dbReference>
<feature type="compositionally biased region" description="Polar residues" evidence="8">
    <location>
        <begin position="727"/>
        <end position="740"/>
    </location>
</feature>
<evidence type="ECO:0000259" key="10">
    <source>
        <dbReference type="Pfam" id="PF01699"/>
    </source>
</evidence>
<feature type="transmembrane region" description="Helical" evidence="9">
    <location>
        <begin position="897"/>
        <end position="913"/>
    </location>
</feature>
<dbReference type="InterPro" id="IPR044880">
    <property type="entry name" value="NCX_ion-bd_dom_sf"/>
</dbReference>
<feature type="transmembrane region" description="Helical" evidence="9">
    <location>
        <begin position="368"/>
        <end position="393"/>
    </location>
</feature>
<feature type="compositionally biased region" description="Low complexity" evidence="8">
    <location>
        <begin position="114"/>
        <end position="125"/>
    </location>
</feature>
<feature type="region of interest" description="Disordered" evidence="8">
    <location>
        <begin position="1"/>
        <end position="179"/>
    </location>
</feature>
<accession>A0ABR2WWZ4</accession>
<feature type="region of interest" description="Disordered" evidence="8">
    <location>
        <begin position="332"/>
        <end position="357"/>
    </location>
</feature>
<evidence type="ECO:0000256" key="8">
    <source>
        <dbReference type="SAM" id="MobiDB-lite"/>
    </source>
</evidence>
<feature type="compositionally biased region" description="Low complexity" evidence="8">
    <location>
        <begin position="27"/>
        <end position="39"/>
    </location>
</feature>
<feature type="domain" description="Inner membrane component" evidence="11">
    <location>
        <begin position="236"/>
        <end position="286"/>
    </location>
</feature>
<feature type="compositionally biased region" description="Polar residues" evidence="8">
    <location>
        <begin position="49"/>
        <end position="60"/>
    </location>
</feature>
<feature type="compositionally biased region" description="Acidic residues" evidence="8">
    <location>
        <begin position="168"/>
        <end position="178"/>
    </location>
</feature>
<evidence type="ECO:0000256" key="3">
    <source>
        <dbReference type="ARBA" id="ARBA00022448"/>
    </source>
</evidence>
<feature type="transmembrane region" description="Helical" evidence="9">
    <location>
        <begin position="858"/>
        <end position="877"/>
    </location>
</feature>
<evidence type="ECO:0000313" key="12">
    <source>
        <dbReference type="EMBL" id="KAK9766049.1"/>
    </source>
</evidence>
<keyword evidence="3" id="KW-0813">Transport</keyword>
<dbReference type="InterPro" id="IPR005185">
    <property type="entry name" value="YccF"/>
</dbReference>
<feature type="transmembrane region" description="Helical" evidence="9">
    <location>
        <begin position="490"/>
        <end position="511"/>
    </location>
</feature>
<feature type="compositionally biased region" description="Polar residues" evidence="8">
    <location>
        <begin position="13"/>
        <end position="26"/>
    </location>
</feature>
<comment type="similarity">
    <text evidence="2">Belongs to the Ca(2+):cation antiporter (CaCA) (TC 2.A.19) family.</text>
</comment>
<feature type="transmembrane region" description="Helical" evidence="9">
    <location>
        <begin position="656"/>
        <end position="676"/>
    </location>
</feature>
<feature type="transmembrane region" description="Helical" evidence="9">
    <location>
        <begin position="449"/>
        <end position="470"/>
    </location>
</feature>
<dbReference type="InterPro" id="IPR004713">
    <property type="entry name" value="CaH_exchang"/>
</dbReference>
<feature type="compositionally biased region" description="Basic residues" evidence="8">
    <location>
        <begin position="91"/>
        <end position="113"/>
    </location>
</feature>
<feature type="domain" description="Sodium/calcium exchanger membrane region" evidence="10">
    <location>
        <begin position="787"/>
        <end position="938"/>
    </location>
</feature>
<proteinExistence type="inferred from homology"/>
<feature type="compositionally biased region" description="Basic residues" evidence="8">
    <location>
        <begin position="132"/>
        <end position="154"/>
    </location>
</feature>
<evidence type="ECO:0000259" key="11">
    <source>
        <dbReference type="Pfam" id="PF03733"/>
    </source>
</evidence>
<evidence type="ECO:0000256" key="4">
    <source>
        <dbReference type="ARBA" id="ARBA00022692"/>
    </source>
</evidence>
<feature type="compositionally biased region" description="Basic and acidic residues" evidence="8">
    <location>
        <begin position="1"/>
        <end position="12"/>
    </location>
</feature>
<feature type="transmembrane region" description="Helical" evidence="9">
    <location>
        <begin position="587"/>
        <end position="607"/>
    </location>
</feature>
<feature type="transmembrane region" description="Helical" evidence="9">
    <location>
        <begin position="554"/>
        <end position="575"/>
    </location>
</feature>
<evidence type="ECO:0000256" key="5">
    <source>
        <dbReference type="ARBA" id="ARBA00022989"/>
    </source>
</evidence>
<keyword evidence="4 9" id="KW-0812">Transmembrane</keyword>
<dbReference type="Pfam" id="PF01699">
    <property type="entry name" value="Na_Ca_ex"/>
    <property type="match status" value="2"/>
</dbReference>
<keyword evidence="13" id="KW-1185">Reference proteome</keyword>
<keyword evidence="7 9" id="KW-0472">Membrane</keyword>
<reference evidence="12 13" key="1">
    <citation type="submission" date="2023-04" db="EMBL/GenBank/DDBJ databases">
        <title>Genome of Basidiobolus ranarum AG-B5.</title>
        <authorList>
            <person name="Stajich J.E."/>
            <person name="Carter-House D."/>
            <person name="Gryganskyi A."/>
        </authorList>
    </citation>
    <scope>NUCLEOTIDE SEQUENCE [LARGE SCALE GENOMIC DNA]</scope>
    <source>
        <strain evidence="12 13">AG-B5</strain>
    </source>
</reference>
<dbReference type="Pfam" id="PF03733">
    <property type="entry name" value="YccF"/>
    <property type="match status" value="1"/>
</dbReference>
<dbReference type="EMBL" id="JASJQH010000195">
    <property type="protein sequence ID" value="KAK9766049.1"/>
    <property type="molecule type" value="Genomic_DNA"/>
</dbReference>
<feature type="transmembrane region" description="Helical" evidence="9">
    <location>
        <begin position="789"/>
        <end position="813"/>
    </location>
</feature>
<feature type="transmembrane region" description="Helical" evidence="9">
    <location>
        <begin position="920"/>
        <end position="939"/>
    </location>
</feature>
<feature type="transmembrane region" description="Helical" evidence="9">
    <location>
        <begin position="825"/>
        <end position="846"/>
    </location>
</feature>
<gene>
    <name evidence="12" type="ORF">K7432_005147</name>
</gene>
<comment type="caution">
    <text evidence="12">The sequence shown here is derived from an EMBL/GenBank/DDBJ whole genome shotgun (WGS) entry which is preliminary data.</text>
</comment>
<feature type="transmembrane region" description="Helical" evidence="9">
    <location>
        <begin position="238"/>
        <end position="259"/>
    </location>
</feature>
<name>A0ABR2WWZ4_9FUNG</name>
<evidence type="ECO:0000256" key="2">
    <source>
        <dbReference type="ARBA" id="ARBA00008170"/>
    </source>
</evidence>
<feature type="compositionally biased region" description="Acidic residues" evidence="8">
    <location>
        <begin position="760"/>
        <end position="773"/>
    </location>
</feature>